<proteinExistence type="predicted"/>
<organism evidence="2 3">
    <name type="scientific">Texcoconibacillus texcoconensis</name>
    <dbReference type="NCBI Taxonomy" id="1095777"/>
    <lineage>
        <taxon>Bacteria</taxon>
        <taxon>Bacillati</taxon>
        <taxon>Bacillota</taxon>
        <taxon>Bacilli</taxon>
        <taxon>Bacillales</taxon>
        <taxon>Bacillaceae</taxon>
        <taxon>Texcoconibacillus</taxon>
    </lineage>
</organism>
<evidence type="ECO:0000259" key="1">
    <source>
        <dbReference type="Pfam" id="PF24346"/>
    </source>
</evidence>
<evidence type="ECO:0000313" key="3">
    <source>
        <dbReference type="Proteomes" id="UP000551878"/>
    </source>
</evidence>
<evidence type="ECO:0000313" key="2">
    <source>
        <dbReference type="EMBL" id="MBB5173626.1"/>
    </source>
</evidence>
<protein>
    <recommendedName>
        <fullName evidence="1">DUF7507 domain-containing protein</fullName>
    </recommendedName>
</protein>
<dbReference type="EMBL" id="JACHHB010000007">
    <property type="protein sequence ID" value="MBB5173626.1"/>
    <property type="molecule type" value="Genomic_DNA"/>
</dbReference>
<reference evidence="2 3" key="1">
    <citation type="submission" date="2020-08" db="EMBL/GenBank/DDBJ databases">
        <title>Genomic Encyclopedia of Type Strains, Phase IV (KMG-IV): sequencing the most valuable type-strain genomes for metagenomic binning, comparative biology and taxonomic classification.</title>
        <authorList>
            <person name="Goeker M."/>
        </authorList>
    </citation>
    <scope>NUCLEOTIDE SEQUENCE [LARGE SCALE GENOMIC DNA]</scope>
    <source>
        <strain evidence="2 3">DSM 24696</strain>
    </source>
</reference>
<comment type="caution">
    <text evidence="2">The sequence shown here is derived from an EMBL/GenBank/DDBJ whole genome shotgun (WGS) entry which is preliminary data.</text>
</comment>
<dbReference type="Proteomes" id="UP000551878">
    <property type="component" value="Unassembled WGS sequence"/>
</dbReference>
<dbReference type="InterPro" id="IPR055354">
    <property type="entry name" value="DUF7507"/>
</dbReference>
<feature type="domain" description="DUF7507" evidence="1">
    <location>
        <begin position="460"/>
        <end position="521"/>
    </location>
</feature>
<dbReference type="AlphaFoldDB" id="A0A840QQB8"/>
<gene>
    <name evidence="2" type="ORF">HNQ41_001815</name>
</gene>
<dbReference type="Pfam" id="PF24346">
    <property type="entry name" value="DUF7507"/>
    <property type="match status" value="3"/>
</dbReference>
<name>A0A840QQB8_9BACI</name>
<keyword evidence="3" id="KW-1185">Reference proteome</keyword>
<accession>A0A840QQB8</accession>
<feature type="domain" description="DUF7507" evidence="1">
    <location>
        <begin position="557"/>
        <end position="640"/>
    </location>
</feature>
<dbReference type="RefSeq" id="WP_184664074.1">
    <property type="nucleotide sequence ID" value="NZ_JACHHB010000007.1"/>
</dbReference>
<feature type="domain" description="DUF7507" evidence="1">
    <location>
        <begin position="689"/>
        <end position="756"/>
    </location>
</feature>
<sequence length="851" mass="91606">MVNRPNVNEINDYLVIGMRPSEAGEAVTIGSSQEIGANRQTLSGGNPGDPFVSPITPNINPPYPAPSSPNLRSVFFPDPSDPTNPNVNRWLWDSNEQAHFLPDANLLFRGVDWTGNVAVTSPTGTYSLQDINVFADIGFATTWNQAADDVENSYYFDENSLSGVLMSDASPDPARGWVAPFDHTQLLSDLRDWREFIRNLPRDAFFDSGDPANPRDVINRNSIATVAGGKLIYDVAGMDINNDGFVVIDIQYDGTDFEVNNSDWIITNSDPEEEEKLVIFRIRGEANMNMSNSSIMVGDGLECPDGLSVMFVKAHPEEEFTSLSGSSDQVFDANNLVINGIGFWDLNTIGDAETDEDFGPPTDPDVYINVDFPTTDFVDRNQQDNYTEISISNAQGCGQFISPFVEMQNVRFIRCAPCPEVVEDPAIDLEKFVSPDGGTTFFDADTPPGPNIPEGIDPVFRYVVTNTGNVPLENITLTDDVLGPITIPSTTLDPGESFAVEITGTWAEGQQVNIAIVTGDYEDITVTDEDPAHYVGVVEPAPAIDLEKFVSPDGGTTFFDADTPPGPDIPVGTDPVFRFIVTNTGNVPLENITLTDDVLGPITIPTTTLDPGESFTVDVTGTWAEGQQVNTATVTGEYEDITVTDEDPAHYVGVVEPAPAIDLEKFVSPDGGTTFFDADTPPGPNIPEGTDPVFRFIVTNTGNVPLENTTLTDDVLGPITIPTTTLDPGESFTVDVTGTWAEGQQVNTATVTGEYEDITVSDEDPAHYVGVVPSLEVEKLVSVDGGETFEPAPSSPGPTLPEGVTVQFQFIVTNTGPVPITNITIEDSELGIVGVIPVLQPGESQTFIASP</sequence>